<reference evidence="1 2" key="1">
    <citation type="journal article" date="2016" name="Sci. Rep.">
        <title>Metabolic traits of an uncultured archaeal lineage -MSBL1- from brine pools of the Red Sea.</title>
        <authorList>
            <person name="Mwirichia R."/>
            <person name="Alam I."/>
            <person name="Rashid M."/>
            <person name="Vinu M."/>
            <person name="Ba-Alawi W."/>
            <person name="Anthony Kamau A."/>
            <person name="Kamanda Ngugi D."/>
            <person name="Goker M."/>
            <person name="Klenk H.P."/>
            <person name="Bajic V."/>
            <person name="Stingl U."/>
        </authorList>
    </citation>
    <scope>NUCLEOTIDE SEQUENCE [LARGE SCALE GENOMIC DNA]</scope>
    <source>
        <strain evidence="1">SCGC-AAA259I07</strain>
    </source>
</reference>
<comment type="caution">
    <text evidence="1">The sequence shown here is derived from an EMBL/GenBank/DDBJ whole genome shotgun (WGS) entry which is preliminary data.</text>
</comment>
<dbReference type="Proteomes" id="UP000070155">
    <property type="component" value="Unassembled WGS sequence"/>
</dbReference>
<proteinExistence type="predicted"/>
<name>A0A133UN01_9EURY</name>
<keyword evidence="2" id="KW-1185">Reference proteome</keyword>
<protein>
    <recommendedName>
        <fullName evidence="3">DUF932 domain-containing protein</fullName>
    </recommendedName>
</protein>
<gene>
    <name evidence="1" type="ORF">AKJ36_00030</name>
</gene>
<dbReference type="EMBL" id="LHXQ01000001">
    <property type="protein sequence ID" value="KXA95605.1"/>
    <property type="molecule type" value="Genomic_DNA"/>
</dbReference>
<evidence type="ECO:0000313" key="1">
    <source>
        <dbReference type="EMBL" id="KXA95605.1"/>
    </source>
</evidence>
<dbReference type="AlphaFoldDB" id="A0A133UN01"/>
<sequence>MAEELPEAERHPVYAYNPDLDEWEVIPWRDSVWLEDGRMVGDVSSNERYYNVIQYGEILEALGKATESNFDIEIRRGTVTVSSSGHRAVGEVDISGDLEIEPVEGDVMDPQIRFSAGHTGQHGIKYDLGAIRQICENGMRGFVKDMHLEQTHRKPLDYNLPRRLVTEVGDGVKEAEKKLVEAKDRYFKSLEECLLVLYDFDIHRYISNDDGIDLLRKGLEEEVDGERPTLYDTYNAATRVLTHESDGTPRHMVEDGLETAGDLIDYENYGVPEPEYLGKRAVQRRSSEIEESGEILFEGEQEAVSKLASEYGI</sequence>
<evidence type="ECO:0000313" key="2">
    <source>
        <dbReference type="Proteomes" id="UP000070155"/>
    </source>
</evidence>
<accession>A0A133UN01</accession>
<organism evidence="1 2">
    <name type="scientific">candidate division MSBL1 archaeon SCGC-AAA259I07</name>
    <dbReference type="NCBI Taxonomy" id="1698266"/>
    <lineage>
        <taxon>Archaea</taxon>
        <taxon>Methanobacteriati</taxon>
        <taxon>Methanobacteriota</taxon>
        <taxon>candidate division MSBL1</taxon>
    </lineage>
</organism>
<evidence type="ECO:0008006" key="3">
    <source>
        <dbReference type="Google" id="ProtNLM"/>
    </source>
</evidence>